<organism evidence="3 4">
    <name type="scientific">Luedemannella helvata</name>
    <dbReference type="NCBI Taxonomy" id="349315"/>
    <lineage>
        <taxon>Bacteria</taxon>
        <taxon>Bacillati</taxon>
        <taxon>Actinomycetota</taxon>
        <taxon>Actinomycetes</taxon>
        <taxon>Micromonosporales</taxon>
        <taxon>Micromonosporaceae</taxon>
        <taxon>Luedemannella</taxon>
    </lineage>
</organism>
<reference evidence="3 4" key="1">
    <citation type="journal article" date="2019" name="Int. J. Syst. Evol. Microbiol.">
        <title>The Global Catalogue of Microorganisms (GCM) 10K type strain sequencing project: providing services to taxonomists for standard genome sequencing and annotation.</title>
        <authorList>
            <consortium name="The Broad Institute Genomics Platform"/>
            <consortium name="The Broad Institute Genome Sequencing Center for Infectious Disease"/>
            <person name="Wu L."/>
            <person name="Ma J."/>
        </authorList>
    </citation>
    <scope>NUCLEOTIDE SEQUENCE [LARGE SCALE GENOMIC DNA]</scope>
    <source>
        <strain evidence="3 4">JCM 13249</strain>
    </source>
</reference>
<dbReference type="InterPro" id="IPR008984">
    <property type="entry name" value="SMAD_FHA_dom_sf"/>
</dbReference>
<feature type="domain" description="FHA" evidence="2">
    <location>
        <begin position="123"/>
        <end position="171"/>
    </location>
</feature>
<dbReference type="InterPro" id="IPR000253">
    <property type="entry name" value="FHA_dom"/>
</dbReference>
<dbReference type="PROSITE" id="PS50006">
    <property type="entry name" value="FHA_DOMAIN"/>
    <property type="match status" value="1"/>
</dbReference>
<proteinExistence type="predicted"/>
<dbReference type="InterPro" id="IPR027417">
    <property type="entry name" value="P-loop_NTPase"/>
</dbReference>
<comment type="caution">
    <text evidence="3">The sequence shown here is derived from an EMBL/GenBank/DDBJ whole genome shotgun (WGS) entry which is preliminary data.</text>
</comment>
<protein>
    <recommendedName>
        <fullName evidence="2">FHA domain-containing protein</fullName>
    </recommendedName>
</protein>
<dbReference type="SMART" id="SM00240">
    <property type="entry name" value="FHA"/>
    <property type="match status" value="1"/>
</dbReference>
<dbReference type="Pfam" id="PF00498">
    <property type="entry name" value="FHA"/>
    <property type="match status" value="1"/>
</dbReference>
<dbReference type="Gene3D" id="3.40.50.300">
    <property type="entry name" value="P-loop containing nucleotide triphosphate hydrolases"/>
    <property type="match status" value="1"/>
</dbReference>
<gene>
    <name evidence="3" type="ORF">GCM10009681_54350</name>
</gene>
<evidence type="ECO:0000256" key="1">
    <source>
        <dbReference type="ARBA" id="ARBA00022553"/>
    </source>
</evidence>
<dbReference type="Gene3D" id="2.60.200.20">
    <property type="match status" value="1"/>
</dbReference>
<evidence type="ECO:0000313" key="3">
    <source>
        <dbReference type="EMBL" id="GAA1776055.1"/>
    </source>
</evidence>
<sequence length="610" mass="62256">MADVTDVRLTLIRESGDAVDLVVTVGPDTTVGEVAHALATRDPARGPAWPAVTLAVGGTADGTPLPADALVATVGPRSGARVRLMPASRLHAAAEAEEPAATLEIVAGPDAGRGPFPLPAGNATVGRDRACAVRLTDPLVSKHHARITVGDVVEIVDLGAANGVYVDGRPVERAVLRSGDEALLGDTAVRVTVRAAGATHARAPLVVPRHAGAELDAPAPPVPPRPRRPPVLALVGPVTAGVVLVAITGSPYAWLLVALGPVAAAGAYALDALGTWRAENAAVATFRTALANLDARLRAAADAERIGRAAEHPGLPELTAAARRRDPLLWSRRPDGDDFLVLRLGLGPRPSRTRVTPPPRTEAPQRLWDELRELVTAHATVDGLPVVVKLPEVGALGVAGHGGSAVPLARALLAQLVSLHAPAEVRLAAVVSPATVGDWRWLAWLPHTARSLFAHPLTADASAAAGLLAEIDALIERRAAGAEPTPAVIVLVAGATSPSLVRVAERGPRHGVYVIWVADLMEHLPGACRAYVEARPGVAGSAAGSGVVGLVATGELVSPVALEALGAAQADEFGRLLAPIVDAGASAAGDAGVTIRTLDLGPGELWPAPA</sequence>
<evidence type="ECO:0000313" key="4">
    <source>
        <dbReference type="Proteomes" id="UP001500655"/>
    </source>
</evidence>
<dbReference type="SUPFAM" id="SSF49879">
    <property type="entry name" value="SMAD/FHA domain"/>
    <property type="match status" value="1"/>
</dbReference>
<keyword evidence="1" id="KW-0597">Phosphoprotein</keyword>
<dbReference type="EMBL" id="BAAALS010000046">
    <property type="protein sequence ID" value="GAA1776055.1"/>
    <property type="molecule type" value="Genomic_DNA"/>
</dbReference>
<accession>A0ABN2L5I8</accession>
<name>A0ABN2L5I8_9ACTN</name>
<keyword evidence="4" id="KW-1185">Reference proteome</keyword>
<dbReference type="CDD" id="cd00060">
    <property type="entry name" value="FHA"/>
    <property type="match status" value="1"/>
</dbReference>
<dbReference type="Proteomes" id="UP001500655">
    <property type="component" value="Unassembled WGS sequence"/>
</dbReference>
<evidence type="ECO:0000259" key="2">
    <source>
        <dbReference type="PROSITE" id="PS50006"/>
    </source>
</evidence>